<accession>B3JK04</accession>
<keyword evidence="1" id="KW-0812">Transmembrane</keyword>
<dbReference type="EMBL" id="ABIY02000091">
    <property type="protein sequence ID" value="EDV00664.1"/>
    <property type="molecule type" value="Genomic_DNA"/>
</dbReference>
<comment type="caution">
    <text evidence="2">The sequence shown here is derived from an EMBL/GenBank/DDBJ whole genome shotgun (WGS) entry which is preliminary data.</text>
</comment>
<feature type="transmembrane region" description="Helical" evidence="1">
    <location>
        <begin position="5"/>
        <end position="24"/>
    </location>
</feature>
<protein>
    <submittedName>
        <fullName evidence="2">Uncharacterized protein</fullName>
    </submittedName>
</protein>
<keyword evidence="1" id="KW-1133">Transmembrane helix</keyword>
<keyword evidence="1" id="KW-0472">Membrane</keyword>
<name>B3JK04_9BACT</name>
<reference evidence="2 3" key="1">
    <citation type="submission" date="2008-04" db="EMBL/GenBank/DDBJ databases">
        <title>Draft genome sequence of Bacteroides coprocola (DSM 17136).</title>
        <authorList>
            <person name="Sudarsanam P."/>
            <person name="Ley R."/>
            <person name="Guruge J."/>
            <person name="Turnbaugh P.J."/>
            <person name="Mahowald M."/>
            <person name="Liep D."/>
            <person name="Gordon J."/>
        </authorList>
    </citation>
    <scope>NUCLEOTIDE SEQUENCE [LARGE SCALE GENOMIC DNA]</scope>
    <source>
        <strain evidence="2 3">DSM 17136</strain>
    </source>
</reference>
<sequence length="101" mass="11885">MIKIFAYTFCQTAIIYIIHINLLFVKMTFLPFENLFFGYSPGCWNLFLILIRQIFSESKQSSQTGRCIFPIVPQQIAFKENGAIKTDFMLKEKQCLNVFKR</sequence>
<evidence type="ECO:0000256" key="1">
    <source>
        <dbReference type="SAM" id="Phobius"/>
    </source>
</evidence>
<dbReference type="AlphaFoldDB" id="B3JK04"/>
<dbReference type="HOGENOM" id="CLU_2285742_0_0_10"/>
<gene>
    <name evidence="2" type="ORF">BACCOP_02228</name>
</gene>
<dbReference type="Proteomes" id="UP000003146">
    <property type="component" value="Unassembled WGS sequence"/>
</dbReference>
<evidence type="ECO:0000313" key="2">
    <source>
        <dbReference type="EMBL" id="EDV00664.1"/>
    </source>
</evidence>
<dbReference type="STRING" id="470145.BACCOP_02228"/>
<organism evidence="2 3">
    <name type="scientific">Phocaeicola coprocola DSM 17136</name>
    <dbReference type="NCBI Taxonomy" id="470145"/>
    <lineage>
        <taxon>Bacteria</taxon>
        <taxon>Pseudomonadati</taxon>
        <taxon>Bacteroidota</taxon>
        <taxon>Bacteroidia</taxon>
        <taxon>Bacteroidales</taxon>
        <taxon>Bacteroidaceae</taxon>
        <taxon>Phocaeicola</taxon>
    </lineage>
</organism>
<proteinExistence type="predicted"/>
<feature type="transmembrane region" description="Helical" evidence="1">
    <location>
        <begin position="36"/>
        <end position="55"/>
    </location>
</feature>
<evidence type="ECO:0000313" key="3">
    <source>
        <dbReference type="Proteomes" id="UP000003146"/>
    </source>
</evidence>
<reference evidence="2 3" key="2">
    <citation type="submission" date="2008-04" db="EMBL/GenBank/DDBJ databases">
        <authorList>
            <person name="Fulton L."/>
            <person name="Clifton S."/>
            <person name="Fulton B."/>
            <person name="Xu J."/>
            <person name="Minx P."/>
            <person name="Pepin K.H."/>
            <person name="Johnson M."/>
            <person name="Thiruvilangam P."/>
            <person name="Bhonagiri V."/>
            <person name="Nash W.E."/>
            <person name="Mardis E.R."/>
            <person name="Wilson R.K."/>
        </authorList>
    </citation>
    <scope>NUCLEOTIDE SEQUENCE [LARGE SCALE GENOMIC DNA]</scope>
    <source>
        <strain evidence="2 3">DSM 17136</strain>
    </source>
</reference>